<dbReference type="GO" id="GO:0005886">
    <property type="term" value="C:plasma membrane"/>
    <property type="evidence" value="ECO:0007669"/>
    <property type="project" value="TreeGrafter"/>
</dbReference>
<dbReference type="AlphaFoldDB" id="A0A9P4SDQ7"/>
<dbReference type="GO" id="GO:0022857">
    <property type="term" value="F:transmembrane transporter activity"/>
    <property type="evidence" value="ECO:0007669"/>
    <property type="project" value="InterPro"/>
</dbReference>
<feature type="region of interest" description="Disordered" evidence="5">
    <location>
        <begin position="34"/>
        <end position="59"/>
    </location>
</feature>
<dbReference type="InterPro" id="IPR036259">
    <property type="entry name" value="MFS_trans_sf"/>
</dbReference>
<dbReference type="Gene3D" id="1.20.1250.20">
    <property type="entry name" value="MFS general substrate transporter like domains"/>
    <property type="match status" value="1"/>
</dbReference>
<feature type="transmembrane region" description="Helical" evidence="6">
    <location>
        <begin position="123"/>
        <end position="142"/>
    </location>
</feature>
<evidence type="ECO:0000256" key="3">
    <source>
        <dbReference type="ARBA" id="ARBA00022989"/>
    </source>
</evidence>
<evidence type="ECO:0000256" key="1">
    <source>
        <dbReference type="ARBA" id="ARBA00004141"/>
    </source>
</evidence>
<evidence type="ECO:0000313" key="9">
    <source>
        <dbReference type="Proteomes" id="UP000799429"/>
    </source>
</evidence>
<feature type="transmembrane region" description="Helical" evidence="6">
    <location>
        <begin position="312"/>
        <end position="337"/>
    </location>
</feature>
<dbReference type="OrthoDB" id="5376138at2759"/>
<evidence type="ECO:0000313" key="8">
    <source>
        <dbReference type="EMBL" id="KAF2840692.1"/>
    </source>
</evidence>
<dbReference type="PROSITE" id="PS50850">
    <property type="entry name" value="MFS"/>
    <property type="match status" value="1"/>
</dbReference>
<feature type="compositionally biased region" description="Low complexity" evidence="5">
    <location>
        <begin position="37"/>
        <end position="49"/>
    </location>
</feature>
<feature type="transmembrane region" description="Helical" evidence="6">
    <location>
        <begin position="418"/>
        <end position="439"/>
    </location>
</feature>
<comment type="subcellular location">
    <subcellularLocation>
        <location evidence="1">Membrane</location>
        <topology evidence="1">Multi-pass membrane protein</topology>
    </subcellularLocation>
</comment>
<feature type="transmembrane region" description="Helical" evidence="6">
    <location>
        <begin position="490"/>
        <end position="509"/>
    </location>
</feature>
<keyword evidence="4 6" id="KW-0472">Membrane</keyword>
<evidence type="ECO:0000259" key="7">
    <source>
        <dbReference type="PROSITE" id="PS50850"/>
    </source>
</evidence>
<gene>
    <name evidence="8" type="ORF">M501DRAFT_930395</name>
</gene>
<evidence type="ECO:0000256" key="5">
    <source>
        <dbReference type="SAM" id="MobiDB-lite"/>
    </source>
</evidence>
<feature type="transmembrane region" description="Helical" evidence="6">
    <location>
        <begin position="83"/>
        <end position="103"/>
    </location>
</feature>
<sequence length="558" mass="61958">MASDGEKKEGARLSKHRSSNAPEFIDRFRFKADKVSSDSSSLPSTTQTTPNASVSGPPSGKVEISEAEYYHATGFMFPTWKKWSILVVIFAVQTSMNFNAAVYGNNISHLSNHFNVSAQAARVGQMIFLVAYAFGCELWAPWSEEYGRWTVLQLSLFFVNIFQLPVALAPNFATVVVGRFFGGLSSAGGSVTLGMVADMWQPHEQGYAVAFIVFSSVAGSLFGPITGGFIETHLNWNWNAWIQLFFGVAVQAIHFWVPETRSTILLDREAKRLRKSGLNIWGPNEMNEKRITRKKVVQIWFRPFVMFVTEPIVLFLSLLSGFSDALIFTFLASYGLVYAQWGFSSIQTGLAFIPLGIGYILAYIFHLPFIHKDRQILKRDLTGIAAERRLYPLLWLAPLLSLGMFGFAWTSLGPPQVHWIAPMLFSILVGAANYSIYMGTIDYMVASYGPYSSSATGGNGFARDFLAGIAAMYSVPLFTNISETNSLEWASTLLGCFAIILTIPIYVFYRHGESIRKRSKFASKLAEERQGHGGLMPFTVGHAANANHLGRENSEEKV</sequence>
<feature type="transmembrane region" description="Helical" evidence="6">
    <location>
        <begin position="207"/>
        <end position="230"/>
    </location>
</feature>
<organism evidence="8 9">
    <name type="scientific">Patellaria atrata CBS 101060</name>
    <dbReference type="NCBI Taxonomy" id="1346257"/>
    <lineage>
        <taxon>Eukaryota</taxon>
        <taxon>Fungi</taxon>
        <taxon>Dikarya</taxon>
        <taxon>Ascomycota</taxon>
        <taxon>Pezizomycotina</taxon>
        <taxon>Dothideomycetes</taxon>
        <taxon>Dothideomycetes incertae sedis</taxon>
        <taxon>Patellariales</taxon>
        <taxon>Patellariaceae</taxon>
        <taxon>Patellaria</taxon>
    </lineage>
</organism>
<dbReference type="InterPro" id="IPR020846">
    <property type="entry name" value="MFS_dom"/>
</dbReference>
<evidence type="ECO:0000256" key="2">
    <source>
        <dbReference type="ARBA" id="ARBA00022692"/>
    </source>
</evidence>
<feature type="transmembrane region" description="Helical" evidence="6">
    <location>
        <begin position="236"/>
        <end position="257"/>
    </location>
</feature>
<reference evidence="8" key="1">
    <citation type="journal article" date="2020" name="Stud. Mycol.">
        <title>101 Dothideomycetes genomes: a test case for predicting lifestyles and emergence of pathogens.</title>
        <authorList>
            <person name="Haridas S."/>
            <person name="Albert R."/>
            <person name="Binder M."/>
            <person name="Bloem J."/>
            <person name="Labutti K."/>
            <person name="Salamov A."/>
            <person name="Andreopoulos B."/>
            <person name="Baker S."/>
            <person name="Barry K."/>
            <person name="Bills G."/>
            <person name="Bluhm B."/>
            <person name="Cannon C."/>
            <person name="Castanera R."/>
            <person name="Culley D."/>
            <person name="Daum C."/>
            <person name="Ezra D."/>
            <person name="Gonzalez J."/>
            <person name="Henrissat B."/>
            <person name="Kuo A."/>
            <person name="Liang C."/>
            <person name="Lipzen A."/>
            <person name="Lutzoni F."/>
            <person name="Magnuson J."/>
            <person name="Mondo S."/>
            <person name="Nolan M."/>
            <person name="Ohm R."/>
            <person name="Pangilinan J."/>
            <person name="Park H.-J."/>
            <person name="Ramirez L."/>
            <person name="Alfaro M."/>
            <person name="Sun H."/>
            <person name="Tritt A."/>
            <person name="Yoshinaga Y."/>
            <person name="Zwiers L.-H."/>
            <person name="Turgeon B."/>
            <person name="Goodwin S."/>
            <person name="Spatafora J."/>
            <person name="Crous P."/>
            <person name="Grigoriev I."/>
        </authorList>
    </citation>
    <scope>NUCLEOTIDE SEQUENCE</scope>
    <source>
        <strain evidence="8">CBS 101060</strain>
    </source>
</reference>
<dbReference type="SUPFAM" id="SSF103473">
    <property type="entry name" value="MFS general substrate transporter"/>
    <property type="match status" value="1"/>
</dbReference>
<dbReference type="InterPro" id="IPR011701">
    <property type="entry name" value="MFS"/>
</dbReference>
<dbReference type="PANTHER" id="PTHR23502">
    <property type="entry name" value="MAJOR FACILITATOR SUPERFAMILY"/>
    <property type="match status" value="1"/>
</dbReference>
<keyword evidence="9" id="KW-1185">Reference proteome</keyword>
<keyword evidence="3 6" id="KW-1133">Transmembrane helix</keyword>
<feature type="compositionally biased region" description="Basic and acidic residues" evidence="5">
    <location>
        <begin position="1"/>
        <end position="12"/>
    </location>
</feature>
<dbReference type="FunFam" id="1.20.1250.20:FF:000088">
    <property type="entry name" value="MFS multidrug transporter, putative"/>
    <property type="match status" value="1"/>
</dbReference>
<feature type="domain" description="Major facilitator superfamily (MFS) profile" evidence="7">
    <location>
        <begin position="85"/>
        <end position="513"/>
    </location>
</feature>
<evidence type="ECO:0000256" key="6">
    <source>
        <dbReference type="SAM" id="Phobius"/>
    </source>
</evidence>
<accession>A0A9P4SDQ7</accession>
<feature type="region of interest" description="Disordered" evidence="5">
    <location>
        <begin position="1"/>
        <end position="20"/>
    </location>
</feature>
<feature type="transmembrane region" description="Helical" evidence="6">
    <location>
        <begin position="149"/>
        <end position="168"/>
    </location>
</feature>
<dbReference type="Proteomes" id="UP000799429">
    <property type="component" value="Unassembled WGS sequence"/>
</dbReference>
<dbReference type="PANTHER" id="PTHR23502:SF3">
    <property type="entry name" value="MAJOR FACILITATOR SUPERFAMILY (MFS) PROFILE DOMAIN-CONTAINING PROTEIN-RELATED"/>
    <property type="match status" value="1"/>
</dbReference>
<protein>
    <submittedName>
        <fullName evidence="8">MFS multidrug transporter</fullName>
    </submittedName>
</protein>
<feature type="transmembrane region" description="Helical" evidence="6">
    <location>
        <begin position="180"/>
        <end position="200"/>
    </location>
</feature>
<evidence type="ECO:0000256" key="4">
    <source>
        <dbReference type="ARBA" id="ARBA00023136"/>
    </source>
</evidence>
<dbReference type="Pfam" id="PF07690">
    <property type="entry name" value="MFS_1"/>
    <property type="match status" value="1"/>
</dbReference>
<keyword evidence="2 6" id="KW-0812">Transmembrane</keyword>
<feature type="transmembrane region" description="Helical" evidence="6">
    <location>
        <begin position="349"/>
        <end position="369"/>
    </location>
</feature>
<feature type="transmembrane region" description="Helical" evidence="6">
    <location>
        <begin position="460"/>
        <end position="478"/>
    </location>
</feature>
<dbReference type="EMBL" id="MU006092">
    <property type="protein sequence ID" value="KAF2840692.1"/>
    <property type="molecule type" value="Genomic_DNA"/>
</dbReference>
<comment type="caution">
    <text evidence="8">The sequence shown here is derived from an EMBL/GenBank/DDBJ whole genome shotgun (WGS) entry which is preliminary data.</text>
</comment>
<feature type="transmembrane region" description="Helical" evidence="6">
    <location>
        <begin position="390"/>
        <end position="412"/>
    </location>
</feature>
<proteinExistence type="predicted"/>
<name>A0A9P4SDQ7_9PEZI</name>